<gene>
    <name evidence="1" type="primary">8</name>
    <name evidence="1" type="ORF">SEA_DRLUPO_8</name>
</gene>
<dbReference type="Proteomes" id="UP000288363">
    <property type="component" value="Segment"/>
</dbReference>
<sequence>MARRARPRKLKASLRMVGGKTLLVTPGLKRIRPKRSRASLKKARQIVDKMVDE</sequence>
<name>A0A3S9UQI6_9CAUD</name>
<evidence type="ECO:0000313" key="2">
    <source>
        <dbReference type="Proteomes" id="UP000288363"/>
    </source>
</evidence>
<proteinExistence type="predicted"/>
<dbReference type="EMBL" id="MK279909">
    <property type="protein sequence ID" value="AZS12544.1"/>
    <property type="molecule type" value="Genomic_DNA"/>
</dbReference>
<dbReference type="GeneID" id="55612967"/>
<dbReference type="RefSeq" id="YP_009842706.1">
    <property type="nucleotide sequence ID" value="NC_048743.1"/>
</dbReference>
<evidence type="ECO:0000313" key="1">
    <source>
        <dbReference type="EMBL" id="AZS12544.1"/>
    </source>
</evidence>
<keyword evidence="2" id="KW-1185">Reference proteome</keyword>
<dbReference type="KEGG" id="vg:55612967"/>
<protein>
    <submittedName>
        <fullName evidence="1">Uncharacterized protein</fullName>
    </submittedName>
</protein>
<organism evidence="1 2">
    <name type="scientific">Mycobacterium phage DrLupo</name>
    <dbReference type="NCBI Taxonomy" id="2499037"/>
    <lineage>
        <taxon>Viruses</taxon>
        <taxon>Duplodnaviria</taxon>
        <taxon>Heunggongvirae</taxon>
        <taxon>Uroviricota</taxon>
        <taxon>Caudoviricetes</taxon>
        <taxon>Barnyardvirus</taxon>
        <taxon>Barnyardvirus drlupo</taxon>
    </lineage>
</organism>
<accession>A0A3S9UQI6</accession>
<reference evidence="1 2" key="1">
    <citation type="submission" date="2018-12" db="EMBL/GenBank/DDBJ databases">
        <authorList>
            <person name="Almail A."/>
            <person name="Dorhout K.E."/>
            <person name="Johnson J."/>
            <person name="Jorgensen H.J."/>
            <person name="Tolsma S."/>
            <person name="Garlena R.A."/>
            <person name="Russell D.A."/>
            <person name="Pope W.H."/>
            <person name="Jacobs-Sera D."/>
            <person name="Hatfull G.F."/>
        </authorList>
    </citation>
    <scope>NUCLEOTIDE SEQUENCE [LARGE SCALE GENOMIC DNA]</scope>
</reference>